<evidence type="ECO:0000313" key="1">
    <source>
        <dbReference type="EMBL" id="MBC6002764.1"/>
    </source>
</evidence>
<dbReference type="EMBL" id="JACRWD010000001">
    <property type="protein sequence ID" value="MBC6002764.1"/>
    <property type="molecule type" value="Genomic_DNA"/>
</dbReference>
<organism evidence="1 2">
    <name type="scientific">Paeniclostridium hominis</name>
    <dbReference type="NCBI Taxonomy" id="2764329"/>
    <lineage>
        <taxon>Bacteria</taxon>
        <taxon>Bacillati</taxon>
        <taxon>Bacillota</taxon>
        <taxon>Clostridia</taxon>
        <taxon>Peptostreptococcales</taxon>
        <taxon>Peptostreptococcaceae</taxon>
        <taxon>Paeniclostridium</taxon>
    </lineage>
</organism>
<evidence type="ECO:0000313" key="2">
    <source>
        <dbReference type="Proteomes" id="UP000611796"/>
    </source>
</evidence>
<accession>A0ABR7K1L2</accession>
<proteinExistence type="predicted"/>
<name>A0ABR7K1L2_9FIRM</name>
<dbReference type="RefSeq" id="WP_187005136.1">
    <property type="nucleotide sequence ID" value="NZ_JACRWD010000001.1"/>
</dbReference>
<protein>
    <submittedName>
        <fullName evidence="1">Uncharacterized protein</fullName>
    </submittedName>
</protein>
<keyword evidence="2" id="KW-1185">Reference proteome</keyword>
<dbReference type="Proteomes" id="UP000611796">
    <property type="component" value="Unassembled WGS sequence"/>
</dbReference>
<reference evidence="1 2" key="1">
    <citation type="submission" date="2020-08" db="EMBL/GenBank/DDBJ databases">
        <authorList>
            <person name="Liu C."/>
            <person name="Sun Q."/>
        </authorList>
    </citation>
    <scope>NUCLEOTIDE SEQUENCE [LARGE SCALE GENOMIC DNA]</scope>
    <source>
        <strain evidence="1 2">NSJ-45</strain>
    </source>
</reference>
<sequence>MPKKTNYYNNCNTFANQYMILVAIFASIISQEIDEDENLGILGSFLVALGEELALASEIRISCKAKLEEENNTESKILDTFDRSYIKKRKKIKRKVLKK</sequence>
<gene>
    <name evidence="1" type="ORF">H8891_03040</name>
</gene>
<comment type="caution">
    <text evidence="1">The sequence shown here is derived from an EMBL/GenBank/DDBJ whole genome shotgun (WGS) entry which is preliminary data.</text>
</comment>